<evidence type="ECO:0000256" key="12">
    <source>
        <dbReference type="ARBA" id="ARBA00029736"/>
    </source>
</evidence>
<dbReference type="InterPro" id="IPR023148">
    <property type="entry name" value="tRNA_m1G_MeTrfase_C_sf"/>
</dbReference>
<dbReference type="CDD" id="cd18080">
    <property type="entry name" value="TrmD-like"/>
    <property type="match status" value="1"/>
</dbReference>
<dbReference type="Gene3D" id="3.40.1280.10">
    <property type="match status" value="1"/>
</dbReference>
<keyword evidence="9 15" id="KW-0808">Transferase</keyword>
<evidence type="ECO:0000256" key="6">
    <source>
        <dbReference type="ARBA" id="ARBA00014679"/>
    </source>
</evidence>
<dbReference type="InterPro" id="IPR016009">
    <property type="entry name" value="tRNA_MeTrfase_TRMD/TRM10"/>
</dbReference>
<name>A0A1X1RIE7_MYCFA</name>
<dbReference type="FunFam" id="1.10.1270.20:FF:000004">
    <property type="entry name" value="tRNA (guanine-N(1)-)-methyltransferase"/>
    <property type="match status" value="1"/>
</dbReference>
<evidence type="ECO:0000256" key="9">
    <source>
        <dbReference type="ARBA" id="ARBA00022679"/>
    </source>
</evidence>
<keyword evidence="10 15" id="KW-0949">S-adenosyl-L-methionine</keyword>
<evidence type="ECO:0000256" key="2">
    <source>
        <dbReference type="ARBA" id="ARBA00004496"/>
    </source>
</evidence>
<sequence length="228" mass="25097">MRIDVVTIFPDYLAPLRQALPGKAIESGIVELGVHDLRSWTHDVHRSVDDSPYGGGPGMVMKAPVWGAALDEICTPETLLVIPTPAGTLFDQATAARWSAESHLVFACGRYEGIDQRVAVDAARRMRVAEVSIGDYVLAGGESATLVMVEAVVRLLPEVLGNPESHRDDSHSTHVGGLLEGPSYTRPPLWRELEVPEVLRSGDHARIAAWRREQSLQRTRERRPELLD</sequence>
<feature type="binding site" evidence="15">
    <location>
        <position position="109"/>
    </location>
    <ligand>
        <name>S-adenosyl-L-methionine</name>
        <dbReference type="ChEBI" id="CHEBI:59789"/>
    </ligand>
</feature>
<dbReference type="HAMAP" id="MF_00605">
    <property type="entry name" value="TrmD"/>
    <property type="match status" value="1"/>
</dbReference>
<evidence type="ECO:0000256" key="15">
    <source>
        <dbReference type="HAMAP-Rule" id="MF_00605"/>
    </source>
</evidence>
<evidence type="ECO:0000256" key="14">
    <source>
        <dbReference type="ARBA" id="ARBA00047783"/>
    </source>
</evidence>
<comment type="similarity">
    <text evidence="3 15 16">Belongs to the RNA methyltransferase TrmD family.</text>
</comment>
<dbReference type="PANTHER" id="PTHR46417:SF1">
    <property type="entry name" value="TRNA (GUANINE-N(1)-)-METHYLTRANSFERASE"/>
    <property type="match status" value="1"/>
</dbReference>
<keyword evidence="11 15" id="KW-0819">tRNA processing</keyword>
<keyword evidence="7 15" id="KW-0963">Cytoplasm</keyword>
<dbReference type="Pfam" id="PF01746">
    <property type="entry name" value="tRNA_m1G_MT"/>
    <property type="match status" value="1"/>
</dbReference>
<evidence type="ECO:0000256" key="8">
    <source>
        <dbReference type="ARBA" id="ARBA00022603"/>
    </source>
</evidence>
<dbReference type="NCBIfam" id="NF000648">
    <property type="entry name" value="PRK00026.1"/>
    <property type="match status" value="1"/>
</dbReference>
<comment type="catalytic activity">
    <reaction evidence="14 15 16">
        <text>guanosine(37) in tRNA + S-adenosyl-L-methionine = N(1)-methylguanosine(37) in tRNA + S-adenosyl-L-homocysteine + H(+)</text>
        <dbReference type="Rhea" id="RHEA:36899"/>
        <dbReference type="Rhea" id="RHEA-COMP:10145"/>
        <dbReference type="Rhea" id="RHEA-COMP:10147"/>
        <dbReference type="ChEBI" id="CHEBI:15378"/>
        <dbReference type="ChEBI" id="CHEBI:57856"/>
        <dbReference type="ChEBI" id="CHEBI:59789"/>
        <dbReference type="ChEBI" id="CHEBI:73542"/>
        <dbReference type="ChEBI" id="CHEBI:74269"/>
        <dbReference type="EC" id="2.1.1.228"/>
    </reaction>
</comment>
<reference evidence="18 19" key="1">
    <citation type="submission" date="2016-01" db="EMBL/GenBank/DDBJ databases">
        <title>The new phylogeny of the genus Mycobacterium.</title>
        <authorList>
            <person name="Tarcisio F."/>
            <person name="Conor M."/>
            <person name="Antonella G."/>
            <person name="Elisabetta G."/>
            <person name="Giulia F.S."/>
            <person name="Sara T."/>
            <person name="Anna F."/>
            <person name="Clotilde B."/>
            <person name="Roberto B."/>
            <person name="Veronica D.S."/>
            <person name="Fabio R."/>
            <person name="Monica P."/>
            <person name="Olivier J."/>
            <person name="Enrico T."/>
            <person name="Nicola S."/>
        </authorList>
    </citation>
    <scope>NUCLEOTIDE SEQUENCE [LARGE SCALE GENOMIC DNA]</scope>
    <source>
        <strain evidence="18 19">DSM 44179</strain>
    </source>
</reference>
<dbReference type="GO" id="GO:0002939">
    <property type="term" value="P:tRNA N1-guanine methylation"/>
    <property type="evidence" value="ECO:0007669"/>
    <property type="project" value="TreeGrafter"/>
</dbReference>
<evidence type="ECO:0000256" key="13">
    <source>
        <dbReference type="ARBA" id="ARBA00033392"/>
    </source>
</evidence>
<dbReference type="InterPro" id="IPR029026">
    <property type="entry name" value="tRNA_m1G_MTases_N"/>
</dbReference>
<feature type="binding site" evidence="15">
    <location>
        <begin position="133"/>
        <end position="138"/>
    </location>
    <ligand>
        <name>S-adenosyl-L-methionine</name>
        <dbReference type="ChEBI" id="CHEBI:59789"/>
    </ligand>
</feature>
<evidence type="ECO:0000256" key="1">
    <source>
        <dbReference type="ARBA" id="ARBA00002634"/>
    </source>
</evidence>
<dbReference type="Gene3D" id="1.10.1270.20">
    <property type="entry name" value="tRNA(m1g37)methyltransferase, domain 2"/>
    <property type="match status" value="1"/>
</dbReference>
<dbReference type="EMBL" id="LQOJ01000020">
    <property type="protein sequence ID" value="ORV06819.1"/>
    <property type="molecule type" value="Genomic_DNA"/>
</dbReference>
<dbReference type="InterPro" id="IPR002649">
    <property type="entry name" value="tRNA_m1G_MeTrfase_TrmD"/>
</dbReference>
<dbReference type="AlphaFoldDB" id="A0A1X1RIE7"/>
<dbReference type="FunFam" id="3.40.1280.10:FF:000001">
    <property type="entry name" value="tRNA (guanine-N(1)-)-methyltransferase"/>
    <property type="match status" value="1"/>
</dbReference>
<dbReference type="PIRSF" id="PIRSF000386">
    <property type="entry name" value="tRNA_mtase"/>
    <property type="match status" value="1"/>
</dbReference>
<protein>
    <recommendedName>
        <fullName evidence="6 15">tRNA (guanine-N(1)-)-methyltransferase</fullName>
        <ecNumber evidence="5 15">2.1.1.228</ecNumber>
    </recommendedName>
    <alternativeName>
        <fullName evidence="12 15">M1G-methyltransferase</fullName>
    </alternativeName>
    <alternativeName>
        <fullName evidence="13 15">tRNA [GM37] methyltransferase</fullName>
    </alternativeName>
</protein>
<evidence type="ECO:0000256" key="3">
    <source>
        <dbReference type="ARBA" id="ARBA00007630"/>
    </source>
</evidence>
<dbReference type="NCBIfam" id="TIGR00088">
    <property type="entry name" value="trmD"/>
    <property type="match status" value="1"/>
</dbReference>
<evidence type="ECO:0000256" key="4">
    <source>
        <dbReference type="ARBA" id="ARBA00011738"/>
    </source>
</evidence>
<accession>A0A1X1RIE7</accession>
<dbReference type="GO" id="GO:0052906">
    <property type="term" value="F:tRNA (guanine(37)-N1)-methyltransferase activity"/>
    <property type="evidence" value="ECO:0007669"/>
    <property type="project" value="UniProtKB-UniRule"/>
</dbReference>
<dbReference type="RefSeq" id="WP_085093723.1">
    <property type="nucleotide sequence ID" value="NZ_AP022603.1"/>
</dbReference>
<dbReference type="EC" id="2.1.1.228" evidence="5 15"/>
<feature type="domain" description="tRNA methyltransferase TRMD/TRM10-type" evidence="17">
    <location>
        <begin position="1"/>
        <end position="227"/>
    </location>
</feature>
<comment type="subunit">
    <text evidence="4 15 16">Homodimer.</text>
</comment>
<keyword evidence="8 15" id="KW-0489">Methyltransferase</keyword>
<comment type="subcellular location">
    <subcellularLocation>
        <location evidence="2 15 16">Cytoplasm</location>
    </subcellularLocation>
</comment>
<dbReference type="OrthoDB" id="9807416at2"/>
<evidence type="ECO:0000256" key="7">
    <source>
        <dbReference type="ARBA" id="ARBA00022490"/>
    </source>
</evidence>
<proteinExistence type="inferred from homology"/>
<dbReference type="SUPFAM" id="SSF75217">
    <property type="entry name" value="alpha/beta knot"/>
    <property type="match status" value="1"/>
</dbReference>
<organism evidence="18 19">
    <name type="scientific">Mycolicibacterium fallax</name>
    <name type="common">Mycobacterium fallax</name>
    <dbReference type="NCBI Taxonomy" id="1793"/>
    <lineage>
        <taxon>Bacteria</taxon>
        <taxon>Bacillati</taxon>
        <taxon>Actinomycetota</taxon>
        <taxon>Actinomycetes</taxon>
        <taxon>Mycobacteriales</taxon>
        <taxon>Mycobacteriaceae</taxon>
        <taxon>Mycolicibacterium</taxon>
    </lineage>
</organism>
<evidence type="ECO:0000256" key="5">
    <source>
        <dbReference type="ARBA" id="ARBA00012807"/>
    </source>
</evidence>
<dbReference type="GO" id="GO:0005829">
    <property type="term" value="C:cytosol"/>
    <property type="evidence" value="ECO:0007669"/>
    <property type="project" value="TreeGrafter"/>
</dbReference>
<evidence type="ECO:0000256" key="16">
    <source>
        <dbReference type="RuleBase" id="RU003464"/>
    </source>
</evidence>
<evidence type="ECO:0000313" key="19">
    <source>
        <dbReference type="Proteomes" id="UP000193484"/>
    </source>
</evidence>
<keyword evidence="19" id="KW-1185">Reference proteome</keyword>
<dbReference type="PANTHER" id="PTHR46417">
    <property type="entry name" value="TRNA (GUANINE-N(1)-)-METHYLTRANSFERASE"/>
    <property type="match status" value="1"/>
</dbReference>
<evidence type="ECO:0000313" key="18">
    <source>
        <dbReference type="EMBL" id="ORV06819.1"/>
    </source>
</evidence>
<comment type="caution">
    <text evidence="18">The sequence shown here is derived from an EMBL/GenBank/DDBJ whole genome shotgun (WGS) entry which is preliminary data.</text>
</comment>
<gene>
    <name evidence="15" type="primary">trmD</name>
    <name evidence="18" type="ORF">AWC04_05105</name>
</gene>
<dbReference type="InterPro" id="IPR029028">
    <property type="entry name" value="Alpha/beta_knot_MTases"/>
</dbReference>
<dbReference type="STRING" id="1793.AWC04_05105"/>
<dbReference type="Proteomes" id="UP000193484">
    <property type="component" value="Unassembled WGS sequence"/>
</dbReference>
<comment type="function">
    <text evidence="1 15 16">Specifically methylates guanosine-37 in various tRNAs.</text>
</comment>
<evidence type="ECO:0000256" key="11">
    <source>
        <dbReference type="ARBA" id="ARBA00022694"/>
    </source>
</evidence>
<evidence type="ECO:0000256" key="10">
    <source>
        <dbReference type="ARBA" id="ARBA00022691"/>
    </source>
</evidence>
<evidence type="ECO:0000259" key="17">
    <source>
        <dbReference type="Pfam" id="PF01746"/>
    </source>
</evidence>